<dbReference type="Gene3D" id="3.80.10.10">
    <property type="entry name" value="Ribonuclease Inhibitor"/>
    <property type="match status" value="1"/>
</dbReference>
<dbReference type="Pfam" id="PF13004">
    <property type="entry name" value="BACON"/>
    <property type="match status" value="2"/>
</dbReference>
<evidence type="ECO:0000313" key="3">
    <source>
        <dbReference type="Proteomes" id="UP000183766"/>
    </source>
</evidence>
<dbReference type="EMBL" id="FOUM01000011">
    <property type="protein sequence ID" value="SFM84020.1"/>
    <property type="molecule type" value="Genomic_DNA"/>
</dbReference>
<dbReference type="RefSeq" id="WP_074909608.1">
    <property type="nucleotide sequence ID" value="NZ_FOUM01000011.1"/>
</dbReference>
<dbReference type="InterPro" id="IPR013783">
    <property type="entry name" value="Ig-like_fold"/>
</dbReference>
<dbReference type="InterPro" id="IPR024361">
    <property type="entry name" value="BACON"/>
</dbReference>
<proteinExistence type="predicted"/>
<dbReference type="InterPro" id="IPR032675">
    <property type="entry name" value="LRR_dom_sf"/>
</dbReference>
<dbReference type="Gene3D" id="2.60.40.10">
    <property type="entry name" value="Immunoglobulins"/>
    <property type="match status" value="3"/>
</dbReference>
<reference evidence="2 3" key="1">
    <citation type="submission" date="2016-10" db="EMBL/GenBank/DDBJ databases">
        <authorList>
            <person name="de Groot N.N."/>
        </authorList>
    </citation>
    <scope>NUCLEOTIDE SEQUENCE [LARGE SCALE GENOMIC DNA]</scope>
    <source>
        <strain evidence="2 3">NLAE-zl-C202</strain>
    </source>
</reference>
<name>A0A1I4U5A2_9BACE</name>
<protein>
    <submittedName>
        <fullName evidence="2">Putative binding domain-containing protein, N-terminal</fullName>
    </submittedName>
</protein>
<evidence type="ECO:0000259" key="1">
    <source>
        <dbReference type="Pfam" id="PF13004"/>
    </source>
</evidence>
<dbReference type="CDD" id="cd14948">
    <property type="entry name" value="BACON"/>
    <property type="match status" value="2"/>
</dbReference>
<gene>
    <name evidence="2" type="ORF">SAMN05216250_111106</name>
</gene>
<sequence>MKLFKNLMIVLSVSLLLWGCSDDDESINNGNSTISLSTNILQVDKNGGDATVTVTSSDNWRLSGICDWAHPSITSGKDGDVVTFTIDPNKLDEKRTATFKFFTGSSVVPLQVESQPAYIMDLLSDEALSITKEKSTVRIQLNTNVADPTITYSDGGEEWLTFDRRNEFGGKVTLSFTAAENKTYKDRSTKITISSPLVTESVNVDINQKQTDAIITESNTLTYDLTARTISFKVKYNVNYAISITKGKDWITDQSISEPQKGDDGLTTVTVTYKLSASPASRGGTIHIAQASGTLVKDIAIVQKDPDASPVEIPDAVLRALCISNGWALPIDDTKCIILEEGLNATSFSNTSYSNQIKDLTGIEYFPNLTSLRLGYCSNMKKLDISGLHKVSSLTFNSPTICEEYNLGDNPITSFNAGGSYVYSEAESLKVISSKLESLDLSLVSWYTSYDYVTSIDASECPALTNLNANRSSKIKTLYLKTGQVIPKLTKNDATTIVYK</sequence>
<dbReference type="AlphaFoldDB" id="A0A1I4U5A2"/>
<dbReference type="SUPFAM" id="SSF52058">
    <property type="entry name" value="L domain-like"/>
    <property type="match status" value="1"/>
</dbReference>
<feature type="domain" description="BACON" evidence="1">
    <location>
        <begin position="67"/>
        <end position="104"/>
    </location>
</feature>
<accession>A0A1I4U5A2</accession>
<evidence type="ECO:0000313" key="2">
    <source>
        <dbReference type="EMBL" id="SFM84020.1"/>
    </source>
</evidence>
<organism evidence="2 3">
    <name type="scientific">Bacteroides xylanisolvens</name>
    <dbReference type="NCBI Taxonomy" id="371601"/>
    <lineage>
        <taxon>Bacteria</taxon>
        <taxon>Pseudomonadati</taxon>
        <taxon>Bacteroidota</taxon>
        <taxon>Bacteroidia</taxon>
        <taxon>Bacteroidales</taxon>
        <taxon>Bacteroidaceae</taxon>
        <taxon>Bacteroides</taxon>
    </lineage>
</organism>
<feature type="domain" description="BACON" evidence="1">
    <location>
        <begin position="155"/>
        <end position="209"/>
    </location>
</feature>
<dbReference type="Proteomes" id="UP000183766">
    <property type="component" value="Unassembled WGS sequence"/>
</dbReference>